<evidence type="ECO:0000313" key="3">
    <source>
        <dbReference type="Proteomes" id="UP000675781"/>
    </source>
</evidence>
<keyword evidence="2" id="KW-0808">Transferase</keyword>
<feature type="domain" description="N-acetyltransferase" evidence="1">
    <location>
        <begin position="4"/>
        <end position="177"/>
    </location>
</feature>
<gene>
    <name evidence="2" type="ORF">KDL01_39060</name>
</gene>
<dbReference type="Gene3D" id="3.40.630.30">
    <property type="match status" value="1"/>
</dbReference>
<comment type="caution">
    <text evidence="2">The sequence shown here is derived from an EMBL/GenBank/DDBJ whole genome shotgun (WGS) entry which is preliminary data.</text>
</comment>
<dbReference type="EMBL" id="JAGSOG010000423">
    <property type="protein sequence ID" value="MBR7839326.1"/>
    <property type="molecule type" value="Genomic_DNA"/>
</dbReference>
<sequence length="239" mass="25912">MPELTFRAAESAADKAAVLRLRDEVYVKDQGRLADAADMRSTFDRFDRQAVYLLAESDATPVGTIKLIADSPAGLPCEEAVDLTEVRPGNRLVEYGHLLTLPSVRSRAVATGLMREAVVYSAARLGATHVLGDFFIDSTGALHAFYTHLGFGPLGEPYRDARFQDAPLSVVALLDLADAARRCAQVEGRRGELLRYFFHDYHEQVSRYHDQVSRAALATADTAAAESVPAESTEAGAGV</sequence>
<evidence type="ECO:0000313" key="2">
    <source>
        <dbReference type="EMBL" id="MBR7839326.1"/>
    </source>
</evidence>
<keyword evidence="2" id="KW-0012">Acyltransferase</keyword>
<name>A0A941EY15_9ACTN</name>
<dbReference type="EC" id="2.3.1.-" evidence="2"/>
<reference evidence="2" key="1">
    <citation type="submission" date="2021-04" db="EMBL/GenBank/DDBJ databases">
        <title>Genome based classification of Actinospica acidithermotolerans sp. nov., an actinobacterium isolated from an Indonesian hot spring.</title>
        <authorList>
            <person name="Kusuma A.B."/>
            <person name="Putra K.E."/>
            <person name="Nafisah S."/>
            <person name="Loh J."/>
            <person name="Nouioui I."/>
            <person name="Goodfellow M."/>
        </authorList>
    </citation>
    <scope>NUCLEOTIDE SEQUENCE</scope>
    <source>
        <strain evidence="2">CSCA 57</strain>
    </source>
</reference>
<dbReference type="PROSITE" id="PS51186">
    <property type="entry name" value="GNAT"/>
    <property type="match status" value="1"/>
</dbReference>
<evidence type="ECO:0000259" key="1">
    <source>
        <dbReference type="PROSITE" id="PS51186"/>
    </source>
</evidence>
<dbReference type="InterPro" id="IPR016181">
    <property type="entry name" value="Acyl_CoA_acyltransferase"/>
</dbReference>
<dbReference type="AlphaFoldDB" id="A0A941EY15"/>
<dbReference type="Pfam" id="PF21926">
    <property type="entry name" value="FeeM"/>
    <property type="match status" value="1"/>
</dbReference>
<keyword evidence="3" id="KW-1185">Reference proteome</keyword>
<dbReference type="Proteomes" id="UP000675781">
    <property type="component" value="Unassembled WGS sequence"/>
</dbReference>
<organism evidence="2 3">
    <name type="scientific">Actinospica durhamensis</name>
    <dbReference type="NCBI Taxonomy" id="1508375"/>
    <lineage>
        <taxon>Bacteria</taxon>
        <taxon>Bacillati</taxon>
        <taxon>Actinomycetota</taxon>
        <taxon>Actinomycetes</taxon>
        <taxon>Catenulisporales</taxon>
        <taxon>Actinospicaceae</taxon>
        <taxon>Actinospica</taxon>
    </lineage>
</organism>
<protein>
    <submittedName>
        <fullName evidence="2">GNAT family N-acetyltransferase</fullName>
        <ecNumber evidence="2">2.3.1.-</ecNumber>
    </submittedName>
</protein>
<dbReference type="InterPro" id="IPR054597">
    <property type="entry name" value="FeeM_cat"/>
</dbReference>
<accession>A0A941EY15</accession>
<dbReference type="GO" id="GO:0016747">
    <property type="term" value="F:acyltransferase activity, transferring groups other than amino-acyl groups"/>
    <property type="evidence" value="ECO:0007669"/>
    <property type="project" value="InterPro"/>
</dbReference>
<dbReference type="SUPFAM" id="SSF55729">
    <property type="entry name" value="Acyl-CoA N-acyltransferases (Nat)"/>
    <property type="match status" value="1"/>
</dbReference>
<proteinExistence type="predicted"/>
<dbReference type="RefSeq" id="WP_212533764.1">
    <property type="nucleotide sequence ID" value="NZ_JAGSOG010000423.1"/>
</dbReference>
<dbReference type="InterPro" id="IPR000182">
    <property type="entry name" value="GNAT_dom"/>
</dbReference>